<dbReference type="AlphaFoldDB" id="A0A059ALY7"/>
<accession>A0A059ALY7</accession>
<proteinExistence type="predicted"/>
<keyword evidence="1" id="KW-1133">Transmembrane helix</keyword>
<name>A0A059ALY7_EUCGR</name>
<dbReference type="Gramene" id="KCW54706">
    <property type="protein sequence ID" value="KCW54706"/>
    <property type="gene ID" value="EUGRSUZ_I00654"/>
</dbReference>
<protein>
    <submittedName>
        <fullName evidence="2">Uncharacterized protein</fullName>
    </submittedName>
</protein>
<feature type="transmembrane region" description="Helical" evidence="1">
    <location>
        <begin position="6"/>
        <end position="25"/>
    </location>
</feature>
<keyword evidence="1" id="KW-0472">Membrane</keyword>
<dbReference type="InParanoid" id="A0A059ALY7"/>
<evidence type="ECO:0000256" key="1">
    <source>
        <dbReference type="SAM" id="Phobius"/>
    </source>
</evidence>
<evidence type="ECO:0000313" key="2">
    <source>
        <dbReference type="EMBL" id="KCW54706.1"/>
    </source>
</evidence>
<sequence length="74" mass="8332">MASSLLLSILSPFCVFFFFSSLFLIGTTSFHEARVSTSSTSFSTIHTTRNKDEVEALLNWKSTFDNQKQSLFPS</sequence>
<reference evidence="2" key="1">
    <citation type="submission" date="2013-07" db="EMBL/GenBank/DDBJ databases">
        <title>The genome of Eucalyptus grandis.</title>
        <authorList>
            <person name="Schmutz J."/>
            <person name="Hayes R."/>
            <person name="Myburg A."/>
            <person name="Tuskan G."/>
            <person name="Grattapaglia D."/>
            <person name="Rokhsar D.S."/>
        </authorList>
    </citation>
    <scope>NUCLEOTIDE SEQUENCE</scope>
    <source>
        <tissue evidence="2">Leaf extractions</tissue>
    </source>
</reference>
<organism evidence="2">
    <name type="scientific">Eucalyptus grandis</name>
    <name type="common">Flooded gum</name>
    <dbReference type="NCBI Taxonomy" id="71139"/>
    <lineage>
        <taxon>Eukaryota</taxon>
        <taxon>Viridiplantae</taxon>
        <taxon>Streptophyta</taxon>
        <taxon>Embryophyta</taxon>
        <taxon>Tracheophyta</taxon>
        <taxon>Spermatophyta</taxon>
        <taxon>Magnoliopsida</taxon>
        <taxon>eudicotyledons</taxon>
        <taxon>Gunneridae</taxon>
        <taxon>Pentapetalae</taxon>
        <taxon>rosids</taxon>
        <taxon>malvids</taxon>
        <taxon>Myrtales</taxon>
        <taxon>Myrtaceae</taxon>
        <taxon>Myrtoideae</taxon>
        <taxon>Eucalypteae</taxon>
        <taxon>Eucalyptus</taxon>
    </lineage>
</organism>
<dbReference type="EMBL" id="KK198761">
    <property type="protein sequence ID" value="KCW54706.1"/>
    <property type="molecule type" value="Genomic_DNA"/>
</dbReference>
<gene>
    <name evidence="2" type="ORF">EUGRSUZ_I00654</name>
</gene>
<keyword evidence="1" id="KW-0812">Transmembrane</keyword>